<feature type="transmembrane region" description="Helical" evidence="7">
    <location>
        <begin position="328"/>
        <end position="349"/>
    </location>
</feature>
<feature type="compositionally biased region" description="Acidic residues" evidence="6">
    <location>
        <begin position="616"/>
        <end position="625"/>
    </location>
</feature>
<proteinExistence type="predicted"/>
<feature type="transmembrane region" description="Helical" evidence="7">
    <location>
        <begin position="110"/>
        <end position="133"/>
    </location>
</feature>
<evidence type="ECO:0000313" key="9">
    <source>
        <dbReference type="EMBL" id="BDR55094.1"/>
    </source>
</evidence>
<evidence type="ECO:0000256" key="7">
    <source>
        <dbReference type="SAM" id="Phobius"/>
    </source>
</evidence>
<feature type="region of interest" description="Disordered" evidence="6">
    <location>
        <begin position="1"/>
        <end position="62"/>
    </location>
</feature>
<sequence length="625" mass="66604">MSNSNNYGNPYGSPDGGQQQGPNVNNGYNPQYGPSAGPSAGNAGGYGNGSGPGYGPGPQQPFRPVGEETTSRFFRWVRSTYLRRSDDRWIGGVCGGIAERLGWSPALVRVIMLVCALCFGAGGVFYAFAWFLLPDRRNIIIAEDLLAGQWHGAIVGIIILLLFSVGSGALSLFSSSLIAILALWAFLAWGGSQAKRYGWGYGPTGPNGSAGGQYPFDGSGRQGAGPVPPSAGAAWAASPETGAHNGGKESRQESHCPTDTWEQPPVSASEQDSTYTQPAAAGESRNYAQSAPYASAAPRSPYAEPVQPAMAAPALRVRKLRRKPAGPAFVLLSLGLVVLSAVIVGNLGFNSDLSASYTVQVGMIWIGALTLVLGILIMILGTMGRRAGGLIPVAIITLMVMAVVVLGSVASGWNRNELRQEIKSYEVVTLGKNEKLNLDSRPEQIQRYQSGIYFSGSTSAPAKVSIDLSNYQADNGLHKVWLDDASQQDSGCPTGQMRIASSGADVDLQLPKGCSYEVFKQYAVGSLPYVEESWSNSGTWKGRLDRWGFDVEYHNGTSLVSVGSADHRLHSPELTVKYTCGNNARLTVHRNGSATLPEDGQNKPLSRHNNERHDYDDEDGNGYDD</sequence>
<dbReference type="Pfam" id="PF04024">
    <property type="entry name" value="PspC"/>
    <property type="match status" value="1"/>
</dbReference>
<protein>
    <recommendedName>
        <fullName evidence="8">Phage shock protein PspC N-terminal domain-containing protein</fullName>
    </recommendedName>
</protein>
<feature type="transmembrane region" description="Helical" evidence="7">
    <location>
        <begin position="361"/>
        <end position="383"/>
    </location>
</feature>
<feature type="transmembrane region" description="Helical" evidence="7">
    <location>
        <begin position="145"/>
        <end position="163"/>
    </location>
</feature>
<dbReference type="Proteomes" id="UP001321748">
    <property type="component" value="Chromosome"/>
</dbReference>
<comment type="subcellular location">
    <subcellularLocation>
        <location evidence="1">Cell membrane</location>
        <topology evidence="1">Single-pass membrane protein</topology>
    </subcellularLocation>
</comment>
<feature type="transmembrane region" description="Helical" evidence="7">
    <location>
        <begin position="390"/>
        <end position="413"/>
    </location>
</feature>
<dbReference type="RefSeq" id="WP_317642596.1">
    <property type="nucleotide sequence ID" value="NZ_AP026800.1"/>
</dbReference>
<dbReference type="InterPro" id="IPR052027">
    <property type="entry name" value="PspC"/>
</dbReference>
<dbReference type="EMBL" id="AP026800">
    <property type="protein sequence ID" value="BDR55094.1"/>
    <property type="molecule type" value="Genomic_DNA"/>
</dbReference>
<feature type="region of interest" description="Disordered" evidence="6">
    <location>
        <begin position="210"/>
        <end position="282"/>
    </location>
</feature>
<name>A0ABN6SGI1_9BIFI</name>
<gene>
    <name evidence="9" type="ORF">KIMH_12050</name>
</gene>
<feature type="compositionally biased region" description="Low complexity" evidence="6">
    <location>
        <begin position="1"/>
        <end position="13"/>
    </location>
</feature>
<accession>A0ABN6SGI1</accession>
<evidence type="ECO:0000256" key="3">
    <source>
        <dbReference type="ARBA" id="ARBA00022692"/>
    </source>
</evidence>
<keyword evidence="10" id="KW-1185">Reference proteome</keyword>
<reference evidence="9 10" key="1">
    <citation type="journal article" date="2023" name="Microbiol. Spectr.">
        <title>Symbiosis of Carpenter Bees with Uncharacterized Lactic Acid Bacteria Showing NAD Auxotrophy.</title>
        <authorList>
            <person name="Kawasaki S."/>
            <person name="Ozawa K."/>
            <person name="Mori T."/>
            <person name="Yamamoto A."/>
            <person name="Ito M."/>
            <person name="Ohkuma M."/>
            <person name="Sakamoto M."/>
            <person name="Matsutani M."/>
        </authorList>
    </citation>
    <scope>NUCLEOTIDE SEQUENCE [LARGE SCALE GENOMIC DNA]</scope>
    <source>
        <strain evidence="9 10">KimH</strain>
    </source>
</reference>
<evidence type="ECO:0000256" key="2">
    <source>
        <dbReference type="ARBA" id="ARBA00022475"/>
    </source>
</evidence>
<evidence type="ECO:0000256" key="5">
    <source>
        <dbReference type="ARBA" id="ARBA00023136"/>
    </source>
</evidence>
<evidence type="ECO:0000256" key="4">
    <source>
        <dbReference type="ARBA" id="ARBA00022989"/>
    </source>
</evidence>
<keyword evidence="5 7" id="KW-0472">Membrane</keyword>
<feature type="compositionally biased region" description="Low complexity" evidence="6">
    <location>
        <begin position="230"/>
        <end position="243"/>
    </location>
</feature>
<organism evidence="9 10">
    <name type="scientific">Bombiscardovia apis</name>
    <dbReference type="NCBI Taxonomy" id="2932182"/>
    <lineage>
        <taxon>Bacteria</taxon>
        <taxon>Bacillati</taxon>
        <taxon>Actinomycetota</taxon>
        <taxon>Actinomycetes</taxon>
        <taxon>Bifidobacteriales</taxon>
        <taxon>Bifidobacteriaceae</taxon>
        <taxon>Bombiscardovia</taxon>
    </lineage>
</organism>
<dbReference type="PANTHER" id="PTHR33885:SF3">
    <property type="entry name" value="PHAGE SHOCK PROTEIN C"/>
    <property type="match status" value="1"/>
</dbReference>
<feature type="region of interest" description="Disordered" evidence="6">
    <location>
        <begin position="590"/>
        <end position="625"/>
    </location>
</feature>
<feature type="compositionally biased region" description="Low complexity" evidence="6">
    <location>
        <begin position="20"/>
        <end position="41"/>
    </location>
</feature>
<dbReference type="InterPro" id="IPR007168">
    <property type="entry name" value="Phageshock_PspC_N"/>
</dbReference>
<dbReference type="PANTHER" id="PTHR33885">
    <property type="entry name" value="PHAGE SHOCK PROTEIN C"/>
    <property type="match status" value="1"/>
</dbReference>
<feature type="compositionally biased region" description="Gly residues" evidence="6">
    <location>
        <begin position="42"/>
        <end position="56"/>
    </location>
</feature>
<feature type="domain" description="Phage shock protein PspC N-terminal" evidence="8">
    <location>
        <begin position="82"/>
        <end position="135"/>
    </location>
</feature>
<evidence type="ECO:0000256" key="1">
    <source>
        <dbReference type="ARBA" id="ARBA00004162"/>
    </source>
</evidence>
<evidence type="ECO:0000313" key="10">
    <source>
        <dbReference type="Proteomes" id="UP001321748"/>
    </source>
</evidence>
<feature type="transmembrane region" description="Helical" evidence="7">
    <location>
        <begin position="169"/>
        <end position="189"/>
    </location>
</feature>
<keyword evidence="4 7" id="KW-1133">Transmembrane helix</keyword>
<evidence type="ECO:0000259" key="8">
    <source>
        <dbReference type="Pfam" id="PF04024"/>
    </source>
</evidence>
<keyword evidence="2" id="KW-1003">Cell membrane</keyword>
<feature type="compositionally biased region" description="Basic and acidic residues" evidence="6">
    <location>
        <begin position="246"/>
        <end position="256"/>
    </location>
</feature>
<keyword evidence="3 7" id="KW-0812">Transmembrane</keyword>
<evidence type="ECO:0000256" key="6">
    <source>
        <dbReference type="SAM" id="MobiDB-lite"/>
    </source>
</evidence>
<feature type="compositionally biased region" description="Polar residues" evidence="6">
    <location>
        <begin position="257"/>
        <end position="277"/>
    </location>
</feature>